<accession>A0A2K8UBZ1</accession>
<dbReference type="RefSeq" id="WP_100920808.1">
    <property type="nucleotide sequence ID" value="NZ_CP020370.1"/>
</dbReference>
<sequence length="370" mass="42833">MSGNIYILTDGANTKIGCTISLDKRLSAYSTHNPNFSTYKAYECSIEEAKRIEGVIKFYFKDKLSGPSKEWFSVPPEEIDKIVAVLLEPSTEQAIIPAMHGVTIPRDIYDLKEMLLAALAKQDLAAFARKRSKSDEIHQLKNQFAELFARSLQLGTPEHKLPPDIVKKDYLGLDLYHCDKNSEIAIMAIKNQRFQLPHDDHIINFFHLVRLSSGSYIAICTSRVSMPYLRAIAGKNTVILEAAGNLGLYAFNYDEWSWHSPDETGLFLYMHKTPVKKRLSLWAGSFRKWVIERSKLLAQQRVGNKNDQETYLKTIETICEDTTFPLHVRSAEEFFDEYMEPFWGFAWNDEDLHFMQHSYDYLFEQWRTMQ</sequence>
<keyword evidence="3" id="KW-1185">Reference proteome</keyword>
<feature type="domain" description="Bacteriophage T5 Orf172 DNA-binding" evidence="1">
    <location>
        <begin position="5"/>
        <end position="84"/>
    </location>
</feature>
<name>A0A2K8UBZ1_9GAMM</name>
<proteinExistence type="predicted"/>
<dbReference type="InterPro" id="IPR018306">
    <property type="entry name" value="Phage_T5_Orf172_DNA-bd"/>
</dbReference>
<dbReference type="EMBL" id="CP020370">
    <property type="protein sequence ID" value="AUB83110.1"/>
    <property type="molecule type" value="Genomic_DNA"/>
</dbReference>
<organism evidence="2 3">
    <name type="scientific">Candidatus Thiodictyon syntrophicum</name>
    <dbReference type="NCBI Taxonomy" id="1166950"/>
    <lineage>
        <taxon>Bacteria</taxon>
        <taxon>Pseudomonadati</taxon>
        <taxon>Pseudomonadota</taxon>
        <taxon>Gammaproteobacteria</taxon>
        <taxon>Chromatiales</taxon>
        <taxon>Chromatiaceae</taxon>
        <taxon>Thiodictyon</taxon>
    </lineage>
</organism>
<gene>
    <name evidence="2" type="ORF">THSYN_20615</name>
</gene>
<protein>
    <recommendedName>
        <fullName evidence="1">Bacteriophage T5 Orf172 DNA-binding domain-containing protein</fullName>
    </recommendedName>
</protein>
<dbReference type="Proteomes" id="UP000232638">
    <property type="component" value="Chromosome"/>
</dbReference>
<dbReference type="Pfam" id="PF10544">
    <property type="entry name" value="T5orf172"/>
    <property type="match status" value="1"/>
</dbReference>
<dbReference type="AlphaFoldDB" id="A0A2K8UBZ1"/>
<evidence type="ECO:0000313" key="3">
    <source>
        <dbReference type="Proteomes" id="UP000232638"/>
    </source>
</evidence>
<evidence type="ECO:0000259" key="1">
    <source>
        <dbReference type="Pfam" id="PF10544"/>
    </source>
</evidence>
<dbReference type="KEGG" id="tsy:THSYN_20615"/>
<evidence type="ECO:0000313" key="2">
    <source>
        <dbReference type="EMBL" id="AUB83110.1"/>
    </source>
</evidence>
<reference evidence="2 3" key="1">
    <citation type="submission" date="2017-03" db="EMBL/GenBank/DDBJ databases">
        <title>Complete genome sequence of Candidatus 'Thiodictyon syntrophicum' sp. nov. strain Cad16T, a photolithoautotroph purple sulfur bacterium isolated from an alpine meromictic lake.</title>
        <authorList>
            <person name="Luedin S.M."/>
            <person name="Pothier J.F."/>
            <person name="Danza F."/>
            <person name="Storelli N."/>
            <person name="Wittwer M."/>
            <person name="Tonolla M."/>
        </authorList>
    </citation>
    <scope>NUCLEOTIDE SEQUENCE [LARGE SCALE GENOMIC DNA]</scope>
    <source>
        <strain evidence="2 3">Cad16T</strain>
    </source>
</reference>